<dbReference type="GO" id="GO:0016020">
    <property type="term" value="C:membrane"/>
    <property type="evidence" value="ECO:0007669"/>
    <property type="project" value="TreeGrafter"/>
</dbReference>
<sequence length="286" mass="31921">MTAQCSLFGFFGWFVQGVLFFTSGMPLLWKWYNEKPRRTFVTLVMDSSKQVMGNVCVHFINLALSATFASMIKPVDSCGDEECLWYFLNFTIDVFLGVPLNYCILTALKTIAEKRKWTLIQGFGDYKEKKSENTRVPGQEPEALSLKRFAAQLLAWLFVVACGKMILCVLILTQASALLQMSANLLAGVRCHNASATVELLVVMLFMPTCLNALQFWVTDSFIKFYSGKEKEQEGDLPVDSRGGVAPENQNLLHTRESSTHQPGSPKHEKSPLIKKGLLGGSGRID</sequence>
<dbReference type="InterPro" id="IPR022127">
    <property type="entry name" value="STIMATE/YPL162C"/>
</dbReference>
<dbReference type="Pfam" id="PF12400">
    <property type="entry name" value="STIMATE"/>
    <property type="match status" value="1"/>
</dbReference>
<feature type="transmembrane region" description="Helical" evidence="2">
    <location>
        <begin position="50"/>
        <end position="72"/>
    </location>
</feature>
<gene>
    <name evidence="3" type="ORF">HKI87_18g87490</name>
</gene>
<evidence type="ECO:0000256" key="2">
    <source>
        <dbReference type="SAM" id="Phobius"/>
    </source>
</evidence>
<keyword evidence="4" id="KW-1185">Reference proteome</keyword>
<proteinExistence type="predicted"/>
<dbReference type="Proteomes" id="UP001472866">
    <property type="component" value="Chromosome 18"/>
</dbReference>
<feature type="transmembrane region" description="Helical" evidence="2">
    <location>
        <begin position="6"/>
        <end position="29"/>
    </location>
</feature>
<protein>
    <submittedName>
        <fullName evidence="3">Vacuolar membrane protein</fullName>
    </submittedName>
</protein>
<dbReference type="PANTHER" id="PTHR31735">
    <property type="entry name" value="VACUOLAR MEMBRANE PROTEIN YPL162C"/>
    <property type="match status" value="1"/>
</dbReference>
<feature type="transmembrane region" description="Helical" evidence="2">
    <location>
        <begin position="153"/>
        <end position="180"/>
    </location>
</feature>
<dbReference type="EMBL" id="CP151518">
    <property type="protein sequence ID" value="WZN67177.1"/>
    <property type="molecule type" value="Genomic_DNA"/>
</dbReference>
<evidence type="ECO:0000313" key="3">
    <source>
        <dbReference type="EMBL" id="WZN67177.1"/>
    </source>
</evidence>
<organism evidence="3 4">
    <name type="scientific">Chloropicon roscoffensis</name>
    <dbReference type="NCBI Taxonomy" id="1461544"/>
    <lineage>
        <taxon>Eukaryota</taxon>
        <taxon>Viridiplantae</taxon>
        <taxon>Chlorophyta</taxon>
        <taxon>Chloropicophyceae</taxon>
        <taxon>Chloropicales</taxon>
        <taxon>Chloropicaceae</taxon>
        <taxon>Chloropicon</taxon>
    </lineage>
</organism>
<keyword evidence="2" id="KW-0812">Transmembrane</keyword>
<keyword evidence="2" id="KW-0472">Membrane</keyword>
<keyword evidence="2" id="KW-1133">Transmembrane helix</keyword>
<dbReference type="PANTHER" id="PTHR31735:SF1">
    <property type="entry name" value="VACUOLAR MEMBRANE PROTEIN YPL162C"/>
    <property type="match status" value="1"/>
</dbReference>
<reference evidence="3 4" key="1">
    <citation type="submission" date="2024-03" db="EMBL/GenBank/DDBJ databases">
        <title>Complete genome sequence of the green alga Chloropicon roscoffensis RCC1871.</title>
        <authorList>
            <person name="Lemieux C."/>
            <person name="Pombert J.-F."/>
            <person name="Otis C."/>
            <person name="Turmel M."/>
        </authorList>
    </citation>
    <scope>NUCLEOTIDE SEQUENCE [LARGE SCALE GENOMIC DNA]</scope>
    <source>
        <strain evidence="3 4">RCC1871</strain>
    </source>
</reference>
<feature type="region of interest" description="Disordered" evidence="1">
    <location>
        <begin position="234"/>
        <end position="286"/>
    </location>
</feature>
<evidence type="ECO:0000313" key="4">
    <source>
        <dbReference type="Proteomes" id="UP001472866"/>
    </source>
</evidence>
<dbReference type="AlphaFoldDB" id="A0AAX4PLA1"/>
<feature type="transmembrane region" description="Helical" evidence="2">
    <location>
        <begin position="200"/>
        <end position="219"/>
    </location>
</feature>
<name>A0AAX4PLA1_9CHLO</name>
<feature type="transmembrane region" description="Helical" evidence="2">
    <location>
        <begin position="84"/>
        <end position="108"/>
    </location>
</feature>
<accession>A0AAX4PLA1</accession>
<evidence type="ECO:0000256" key="1">
    <source>
        <dbReference type="SAM" id="MobiDB-lite"/>
    </source>
</evidence>